<organism evidence="5">
    <name type="scientific">Hydrogenobacter sp</name>
    <dbReference type="NCBI Taxonomy" id="2152829"/>
    <lineage>
        <taxon>Bacteria</taxon>
        <taxon>Pseudomonadati</taxon>
        <taxon>Aquificota</taxon>
        <taxon>Aquificia</taxon>
        <taxon>Aquificales</taxon>
        <taxon>Aquificaceae</taxon>
        <taxon>Hydrogenobacter</taxon>
    </lineage>
</organism>
<dbReference type="PANTHER" id="PTHR40661:SF3">
    <property type="entry name" value="FELS-1 PROPHAGE TRANSCRIPTIONAL REGULATOR"/>
    <property type="match status" value="1"/>
</dbReference>
<evidence type="ECO:0000313" key="5">
    <source>
        <dbReference type="EMBL" id="HEW45342.1"/>
    </source>
</evidence>
<evidence type="ECO:0000256" key="2">
    <source>
        <dbReference type="ARBA" id="ARBA00023125"/>
    </source>
</evidence>
<dbReference type="Pfam" id="PF01381">
    <property type="entry name" value="HTH_3"/>
    <property type="match status" value="1"/>
</dbReference>
<dbReference type="InterPro" id="IPR036286">
    <property type="entry name" value="LexA/Signal_pep-like_sf"/>
</dbReference>
<dbReference type="CDD" id="cd06462">
    <property type="entry name" value="Peptidase_S24_S26"/>
    <property type="match status" value="1"/>
</dbReference>
<dbReference type="GO" id="GO:0003677">
    <property type="term" value="F:DNA binding"/>
    <property type="evidence" value="ECO:0007669"/>
    <property type="project" value="UniProtKB-KW"/>
</dbReference>
<name>A0A7C2V4D0_9AQUI</name>
<dbReference type="Gene3D" id="2.10.109.10">
    <property type="entry name" value="Umud Fragment, subunit A"/>
    <property type="match status" value="1"/>
</dbReference>
<keyword evidence="2" id="KW-0238">DNA-binding</keyword>
<dbReference type="InterPro" id="IPR010982">
    <property type="entry name" value="Lambda_DNA-bd_dom_sf"/>
</dbReference>
<evidence type="ECO:0000256" key="3">
    <source>
        <dbReference type="ARBA" id="ARBA00023163"/>
    </source>
</evidence>
<dbReference type="PANTHER" id="PTHR40661">
    <property type="match status" value="1"/>
</dbReference>
<dbReference type="Gene3D" id="1.10.260.40">
    <property type="entry name" value="lambda repressor-like DNA-binding domains"/>
    <property type="match status" value="1"/>
</dbReference>
<reference evidence="5" key="1">
    <citation type="journal article" date="2020" name="mSystems">
        <title>Genome- and Community-Level Interaction Insights into Carbon Utilization and Element Cycling Functions of Hydrothermarchaeota in Hydrothermal Sediment.</title>
        <authorList>
            <person name="Zhou Z."/>
            <person name="Liu Y."/>
            <person name="Xu W."/>
            <person name="Pan J."/>
            <person name="Luo Z.H."/>
            <person name="Li M."/>
        </authorList>
    </citation>
    <scope>NUCLEOTIDE SEQUENCE [LARGE SCALE GENOMIC DNA]</scope>
    <source>
        <strain evidence="5">SpSt-132</strain>
    </source>
</reference>
<dbReference type="CDD" id="cd00093">
    <property type="entry name" value="HTH_XRE"/>
    <property type="match status" value="1"/>
</dbReference>
<accession>A0A7C2V4D0</accession>
<dbReference type="AlphaFoldDB" id="A0A7C2V4D0"/>
<dbReference type="PROSITE" id="PS50943">
    <property type="entry name" value="HTH_CROC1"/>
    <property type="match status" value="1"/>
</dbReference>
<dbReference type="SUPFAM" id="SSF47413">
    <property type="entry name" value="lambda repressor-like DNA-binding domains"/>
    <property type="match status" value="1"/>
</dbReference>
<evidence type="ECO:0000259" key="4">
    <source>
        <dbReference type="PROSITE" id="PS50943"/>
    </source>
</evidence>
<protein>
    <submittedName>
        <fullName evidence="5">Helix-turn-helix domain-containing protein</fullName>
    </submittedName>
</protein>
<comment type="caution">
    <text evidence="5">The sequence shown here is derived from an EMBL/GenBank/DDBJ whole genome shotgun (WGS) entry which is preliminary data.</text>
</comment>
<proteinExistence type="predicted"/>
<sequence>MTKCICVILYIVMVVLSDVGERVRLVRKLLNLTQKEFADRLGLSRSLIAEIEAGRRQPKERTLRLIAYTFRISFTWLKEGKGEIFVKHDEVEEVELIKLPVISAVGAGGAMYTSDYELVVRSSIPHDRLKAFRVKGDSMEPTIQDGWLVVIDEEDKELQDGRIYLIAEQNNGLRIRRLRKVDGVWWLFPDNPEYPPERLTPDLWIVGRVLYKIKPAIVEVAK</sequence>
<dbReference type="EMBL" id="DSFP01000022">
    <property type="protein sequence ID" value="HEW45342.1"/>
    <property type="molecule type" value="Genomic_DNA"/>
</dbReference>
<feature type="domain" description="HTH cro/C1-type" evidence="4">
    <location>
        <begin position="23"/>
        <end position="77"/>
    </location>
</feature>
<evidence type="ECO:0000256" key="1">
    <source>
        <dbReference type="ARBA" id="ARBA00023015"/>
    </source>
</evidence>
<keyword evidence="3" id="KW-0804">Transcription</keyword>
<dbReference type="InterPro" id="IPR015927">
    <property type="entry name" value="Peptidase_S24_S26A/B/C"/>
</dbReference>
<dbReference type="SUPFAM" id="SSF51306">
    <property type="entry name" value="LexA/Signal peptidase"/>
    <property type="match status" value="1"/>
</dbReference>
<gene>
    <name evidence="5" type="ORF">ENO47_01525</name>
</gene>
<dbReference type="Pfam" id="PF00717">
    <property type="entry name" value="Peptidase_S24"/>
    <property type="match status" value="1"/>
</dbReference>
<dbReference type="InterPro" id="IPR001387">
    <property type="entry name" value="Cro/C1-type_HTH"/>
</dbReference>
<dbReference type="SMART" id="SM00530">
    <property type="entry name" value="HTH_XRE"/>
    <property type="match status" value="1"/>
</dbReference>
<keyword evidence="1" id="KW-0805">Transcription regulation</keyword>